<dbReference type="PANTHER" id="PTHR30055">
    <property type="entry name" value="HTH-TYPE TRANSCRIPTIONAL REGULATOR RUTR"/>
    <property type="match status" value="1"/>
</dbReference>
<keyword evidence="4" id="KW-0804">Transcription</keyword>
<keyword evidence="3 5" id="KW-0238">DNA-binding</keyword>
<proteinExistence type="predicted"/>
<dbReference type="PANTHER" id="PTHR30055:SF234">
    <property type="entry name" value="HTH-TYPE TRANSCRIPTIONAL REGULATOR BETI"/>
    <property type="match status" value="1"/>
</dbReference>
<dbReference type="EMBL" id="CP109135">
    <property type="protein sequence ID" value="WSD12092.1"/>
    <property type="molecule type" value="Genomic_DNA"/>
</dbReference>
<dbReference type="InterPro" id="IPR001647">
    <property type="entry name" value="HTH_TetR"/>
</dbReference>
<evidence type="ECO:0000313" key="8">
    <source>
        <dbReference type="Proteomes" id="UP001340816"/>
    </source>
</evidence>
<reference evidence="7 8" key="1">
    <citation type="submission" date="2022-10" db="EMBL/GenBank/DDBJ databases">
        <title>The complete genomes of actinobacterial strains from the NBC collection.</title>
        <authorList>
            <person name="Joergensen T.S."/>
            <person name="Alvarez Arevalo M."/>
            <person name="Sterndorff E.B."/>
            <person name="Faurdal D."/>
            <person name="Vuksanovic O."/>
            <person name="Mourched A.-S."/>
            <person name="Charusanti P."/>
            <person name="Shaw S."/>
            <person name="Blin K."/>
            <person name="Weber T."/>
        </authorList>
    </citation>
    <scope>NUCLEOTIDE SEQUENCE [LARGE SCALE GENOMIC DNA]</scope>
    <source>
        <strain evidence="7 8">NBC 01752</strain>
    </source>
</reference>
<dbReference type="SUPFAM" id="SSF46689">
    <property type="entry name" value="Homeodomain-like"/>
    <property type="match status" value="1"/>
</dbReference>
<dbReference type="InterPro" id="IPR050109">
    <property type="entry name" value="HTH-type_TetR-like_transc_reg"/>
</dbReference>
<dbReference type="RefSeq" id="WP_326757611.1">
    <property type="nucleotide sequence ID" value="NZ_CP109135.1"/>
</dbReference>
<evidence type="ECO:0000256" key="4">
    <source>
        <dbReference type="ARBA" id="ARBA00023163"/>
    </source>
</evidence>
<keyword evidence="2" id="KW-0805">Transcription regulation</keyword>
<gene>
    <name evidence="7" type="ORF">OHB35_02105</name>
</gene>
<accession>A0ABZ1H3A5</accession>
<dbReference type="Pfam" id="PF00440">
    <property type="entry name" value="TetR_N"/>
    <property type="match status" value="1"/>
</dbReference>
<evidence type="ECO:0000256" key="2">
    <source>
        <dbReference type="ARBA" id="ARBA00023015"/>
    </source>
</evidence>
<dbReference type="Pfam" id="PF13977">
    <property type="entry name" value="TetR_C_6"/>
    <property type="match status" value="1"/>
</dbReference>
<protein>
    <submittedName>
        <fullName evidence="7">TetR/AcrR family transcriptional regulator</fullName>
    </submittedName>
</protein>
<dbReference type="Gene3D" id="1.10.357.10">
    <property type="entry name" value="Tetracycline Repressor, domain 2"/>
    <property type="match status" value="1"/>
</dbReference>
<dbReference type="Proteomes" id="UP001340816">
    <property type="component" value="Chromosome"/>
</dbReference>
<organism evidence="7 8">
    <name type="scientific">Streptomyces phaeochromogenes</name>
    <dbReference type="NCBI Taxonomy" id="1923"/>
    <lineage>
        <taxon>Bacteria</taxon>
        <taxon>Bacillati</taxon>
        <taxon>Actinomycetota</taxon>
        <taxon>Actinomycetes</taxon>
        <taxon>Kitasatosporales</taxon>
        <taxon>Streptomycetaceae</taxon>
        <taxon>Streptomyces</taxon>
        <taxon>Streptomyces phaeochromogenes group</taxon>
    </lineage>
</organism>
<dbReference type="PROSITE" id="PS50977">
    <property type="entry name" value="HTH_TETR_2"/>
    <property type="match status" value="1"/>
</dbReference>
<keyword evidence="1" id="KW-0678">Repressor</keyword>
<feature type="domain" description="HTH tetR-type" evidence="6">
    <location>
        <begin position="18"/>
        <end position="78"/>
    </location>
</feature>
<dbReference type="InterPro" id="IPR036271">
    <property type="entry name" value="Tet_transcr_reg_TetR-rel_C_sf"/>
</dbReference>
<evidence type="ECO:0000313" key="7">
    <source>
        <dbReference type="EMBL" id="WSD12092.1"/>
    </source>
</evidence>
<evidence type="ECO:0000256" key="5">
    <source>
        <dbReference type="PROSITE-ProRule" id="PRU00335"/>
    </source>
</evidence>
<dbReference type="SUPFAM" id="SSF48498">
    <property type="entry name" value="Tetracyclin repressor-like, C-terminal domain"/>
    <property type="match status" value="1"/>
</dbReference>
<evidence type="ECO:0000256" key="3">
    <source>
        <dbReference type="ARBA" id="ARBA00023125"/>
    </source>
</evidence>
<evidence type="ECO:0000256" key="1">
    <source>
        <dbReference type="ARBA" id="ARBA00022491"/>
    </source>
</evidence>
<keyword evidence="8" id="KW-1185">Reference proteome</keyword>
<evidence type="ECO:0000259" key="6">
    <source>
        <dbReference type="PROSITE" id="PS50977"/>
    </source>
</evidence>
<sequence length="204" mass="21981">MFDNSVTTGRLTQRERRERAEEALLVGAAELIVAEGPAAVTLARVGERAGYSRGIASHHFGSKQGLLDALVRRAQSGFVPGLADCQPGLERLLALIEGYIRRLGDGDVRAHAFVVLWGAASADGELAALFRERDAALRADVRGDIVAGLADGTVHPDIDPDEITFALFAQLRALALQLPRESTPLDAAHLARTVRELWRRALTS</sequence>
<dbReference type="InterPro" id="IPR039538">
    <property type="entry name" value="BetI_C"/>
</dbReference>
<name>A0ABZ1H3A5_STRPH</name>
<feature type="DNA-binding region" description="H-T-H motif" evidence="5">
    <location>
        <begin position="41"/>
        <end position="60"/>
    </location>
</feature>
<dbReference type="InterPro" id="IPR009057">
    <property type="entry name" value="Homeodomain-like_sf"/>
</dbReference>